<evidence type="ECO:0000313" key="4">
    <source>
        <dbReference type="EMBL" id="MBJ6360372.1"/>
    </source>
</evidence>
<dbReference type="Gene3D" id="3.40.630.30">
    <property type="match status" value="1"/>
</dbReference>
<gene>
    <name evidence="4" type="ORF">JFN88_03425</name>
</gene>
<protein>
    <submittedName>
        <fullName evidence="4">GNAT family N-acetyltransferase</fullName>
    </submittedName>
</protein>
<proteinExistence type="predicted"/>
<accession>A0A934MTT0</accession>
<dbReference type="AlphaFoldDB" id="A0A934MTT0"/>
<name>A0A934MTT0_9BACL</name>
<dbReference type="InterPro" id="IPR016181">
    <property type="entry name" value="Acyl_CoA_acyltransferase"/>
</dbReference>
<dbReference type="SUPFAM" id="SSF55729">
    <property type="entry name" value="Acyl-CoA N-acyltransferases (Nat)"/>
    <property type="match status" value="1"/>
</dbReference>
<organism evidence="4 5">
    <name type="scientific">Paenibacillus roseus</name>
    <dbReference type="NCBI Taxonomy" id="2798579"/>
    <lineage>
        <taxon>Bacteria</taxon>
        <taxon>Bacillati</taxon>
        <taxon>Bacillota</taxon>
        <taxon>Bacilli</taxon>
        <taxon>Bacillales</taxon>
        <taxon>Paenibacillaceae</taxon>
        <taxon>Paenibacillus</taxon>
    </lineage>
</organism>
<evidence type="ECO:0000256" key="2">
    <source>
        <dbReference type="ARBA" id="ARBA00023315"/>
    </source>
</evidence>
<evidence type="ECO:0000259" key="3">
    <source>
        <dbReference type="PROSITE" id="PS51186"/>
    </source>
</evidence>
<dbReference type="CDD" id="cd04301">
    <property type="entry name" value="NAT_SF"/>
    <property type="match status" value="1"/>
</dbReference>
<keyword evidence="5" id="KW-1185">Reference proteome</keyword>
<comment type="caution">
    <text evidence="4">The sequence shown here is derived from an EMBL/GenBank/DDBJ whole genome shotgun (WGS) entry which is preliminary data.</text>
</comment>
<dbReference type="PANTHER" id="PTHR43877:SF2">
    <property type="entry name" value="AMINOALKYLPHOSPHONATE N-ACETYLTRANSFERASE-RELATED"/>
    <property type="match status" value="1"/>
</dbReference>
<sequence>MERNLLPVEIQDVPTNHPELAPLITQLDRYLFELYPPEEVFIIDEEKAIKNEMQFIIAYIDNLAVGCGAIMRLDDKYAELKRFFVDPSVRNRGLARTLLSELERRARDKQFDYLRLETGAKQVEAVRFYIKHEFYEIPKFGEYVDCPSSLCYEKKL</sequence>
<dbReference type="GO" id="GO:0016747">
    <property type="term" value="F:acyltransferase activity, transferring groups other than amino-acyl groups"/>
    <property type="evidence" value="ECO:0007669"/>
    <property type="project" value="InterPro"/>
</dbReference>
<dbReference type="RefSeq" id="WP_199017896.1">
    <property type="nucleotide sequence ID" value="NZ_JAELUP010000007.1"/>
</dbReference>
<dbReference type="Pfam" id="PF00583">
    <property type="entry name" value="Acetyltransf_1"/>
    <property type="match status" value="1"/>
</dbReference>
<dbReference type="EMBL" id="JAELUP010000007">
    <property type="protein sequence ID" value="MBJ6360372.1"/>
    <property type="molecule type" value="Genomic_DNA"/>
</dbReference>
<dbReference type="PANTHER" id="PTHR43877">
    <property type="entry name" value="AMINOALKYLPHOSPHONATE N-ACETYLTRANSFERASE-RELATED-RELATED"/>
    <property type="match status" value="1"/>
</dbReference>
<evidence type="ECO:0000256" key="1">
    <source>
        <dbReference type="ARBA" id="ARBA00022679"/>
    </source>
</evidence>
<dbReference type="InterPro" id="IPR000182">
    <property type="entry name" value="GNAT_dom"/>
</dbReference>
<reference evidence="4" key="1">
    <citation type="submission" date="2020-12" db="EMBL/GenBank/DDBJ databases">
        <authorList>
            <person name="Huq M.A."/>
        </authorList>
    </citation>
    <scope>NUCLEOTIDE SEQUENCE</scope>
    <source>
        <strain evidence="4">MAHUQ-46</strain>
    </source>
</reference>
<dbReference type="InterPro" id="IPR050832">
    <property type="entry name" value="Bact_Acetyltransf"/>
</dbReference>
<dbReference type="PROSITE" id="PS51186">
    <property type="entry name" value="GNAT"/>
    <property type="match status" value="1"/>
</dbReference>
<keyword evidence="2" id="KW-0012">Acyltransferase</keyword>
<dbReference type="Proteomes" id="UP000640274">
    <property type="component" value="Unassembled WGS sequence"/>
</dbReference>
<evidence type="ECO:0000313" key="5">
    <source>
        <dbReference type="Proteomes" id="UP000640274"/>
    </source>
</evidence>
<keyword evidence="1" id="KW-0808">Transferase</keyword>
<feature type="domain" description="N-acetyltransferase" evidence="3">
    <location>
        <begin position="8"/>
        <end position="156"/>
    </location>
</feature>